<gene>
    <name evidence="2" type="ORF">DSM19430T_28570</name>
</gene>
<feature type="region of interest" description="Disordered" evidence="1">
    <location>
        <begin position="44"/>
        <end position="110"/>
    </location>
</feature>
<sequence length="110" mass="12087">MSLDASLPVLLAQMGHVQEIAHKESAHPEAQQAAAKQTIAETLKHEQNAVERPDKAEQSKLLLEKDGKGGTGGHGKDRRRRNPPPDEPEEEETVRTAKSPWQGNILNVKV</sequence>
<dbReference type="RefSeq" id="WP_174410795.1">
    <property type="nucleotide sequence ID" value="NZ_BLVP01000035.1"/>
</dbReference>
<feature type="compositionally biased region" description="Basic and acidic residues" evidence="1">
    <location>
        <begin position="44"/>
        <end position="68"/>
    </location>
</feature>
<keyword evidence="3" id="KW-1185">Reference proteome</keyword>
<evidence type="ECO:0000313" key="2">
    <source>
        <dbReference type="EMBL" id="GFM38173.1"/>
    </source>
</evidence>
<dbReference type="Proteomes" id="UP000503820">
    <property type="component" value="Unassembled WGS sequence"/>
</dbReference>
<dbReference type="EMBL" id="BLVP01000035">
    <property type="protein sequence ID" value="GFM38173.1"/>
    <property type="molecule type" value="Genomic_DNA"/>
</dbReference>
<feature type="compositionally biased region" description="Polar residues" evidence="1">
    <location>
        <begin position="99"/>
        <end position="110"/>
    </location>
</feature>
<reference evidence="2 3" key="1">
    <citation type="submission" date="2020-05" db="EMBL/GenBank/DDBJ databases">
        <title>Draft genome sequence of Desulfovibrio psychrotolerans JS1T.</title>
        <authorList>
            <person name="Ueno A."/>
            <person name="Tamazawa S."/>
            <person name="Tamamura S."/>
            <person name="Murakami T."/>
            <person name="Kiyama T."/>
            <person name="Inomata H."/>
            <person name="Amano Y."/>
            <person name="Miyakawa K."/>
            <person name="Tamaki H."/>
            <person name="Naganuma T."/>
            <person name="Kaneko K."/>
        </authorList>
    </citation>
    <scope>NUCLEOTIDE SEQUENCE [LARGE SCALE GENOMIC DNA]</scope>
    <source>
        <strain evidence="2 3">JS1</strain>
    </source>
</reference>
<protein>
    <submittedName>
        <fullName evidence="2">Uncharacterized protein</fullName>
    </submittedName>
</protein>
<evidence type="ECO:0000313" key="3">
    <source>
        <dbReference type="Proteomes" id="UP000503820"/>
    </source>
</evidence>
<organism evidence="2 3">
    <name type="scientific">Desulfovibrio psychrotolerans</name>
    <dbReference type="NCBI Taxonomy" id="415242"/>
    <lineage>
        <taxon>Bacteria</taxon>
        <taxon>Pseudomonadati</taxon>
        <taxon>Thermodesulfobacteriota</taxon>
        <taxon>Desulfovibrionia</taxon>
        <taxon>Desulfovibrionales</taxon>
        <taxon>Desulfovibrionaceae</taxon>
        <taxon>Desulfovibrio</taxon>
    </lineage>
</organism>
<name>A0A7J0BWV4_9BACT</name>
<proteinExistence type="predicted"/>
<comment type="caution">
    <text evidence="2">The sequence shown here is derived from an EMBL/GenBank/DDBJ whole genome shotgun (WGS) entry which is preliminary data.</text>
</comment>
<dbReference type="AlphaFoldDB" id="A0A7J0BWV4"/>
<accession>A0A7J0BWV4</accession>
<evidence type="ECO:0000256" key="1">
    <source>
        <dbReference type="SAM" id="MobiDB-lite"/>
    </source>
</evidence>